<evidence type="ECO:0000256" key="10">
    <source>
        <dbReference type="HAMAP-Rule" id="MF_00033"/>
    </source>
</evidence>
<dbReference type="STRING" id="1348662.CARG_06655"/>
<accession>U3GVB6</accession>
<dbReference type="GO" id="GO:0050511">
    <property type="term" value="F:undecaprenyldiphospho-muramoylpentapeptide beta-N-acetylglucosaminyltransferase activity"/>
    <property type="evidence" value="ECO:0007669"/>
    <property type="project" value="UniProtKB-UniRule"/>
</dbReference>
<proteinExistence type="inferred from homology"/>
<keyword evidence="3 10" id="KW-0328">Glycosyltransferase</keyword>
<dbReference type="Pfam" id="PF04101">
    <property type="entry name" value="Glyco_tran_28_C"/>
    <property type="match status" value="1"/>
</dbReference>
<organism evidence="13 14">
    <name type="scientific">Corynebacterium argentoratense DSM 44202</name>
    <dbReference type="NCBI Taxonomy" id="1348662"/>
    <lineage>
        <taxon>Bacteria</taxon>
        <taxon>Bacillati</taxon>
        <taxon>Actinomycetota</taxon>
        <taxon>Actinomycetes</taxon>
        <taxon>Mycobacteriales</taxon>
        <taxon>Corynebacteriaceae</taxon>
        <taxon>Corynebacterium</taxon>
    </lineage>
</organism>
<dbReference type="Proteomes" id="UP000016943">
    <property type="component" value="Chromosome"/>
</dbReference>
<dbReference type="InterPro" id="IPR004276">
    <property type="entry name" value="GlycoTrans_28_N"/>
</dbReference>
<dbReference type="GO" id="GO:0008360">
    <property type="term" value="P:regulation of cell shape"/>
    <property type="evidence" value="ECO:0007669"/>
    <property type="project" value="UniProtKB-KW"/>
</dbReference>
<comment type="function">
    <text evidence="10">Cell wall formation. Catalyzes the transfer of a GlcNAc subunit on undecaprenyl-pyrophosphoryl-MurNAc-pentapeptide (lipid intermediate I) to form undecaprenyl-pyrophosphoryl-MurNAc-(pentapeptide)GlcNAc (lipid intermediate II).</text>
</comment>
<dbReference type="PANTHER" id="PTHR21015:SF22">
    <property type="entry name" value="GLYCOSYLTRANSFERASE"/>
    <property type="match status" value="1"/>
</dbReference>
<dbReference type="UniPathway" id="UPA00219"/>
<evidence type="ECO:0000256" key="9">
    <source>
        <dbReference type="ARBA" id="ARBA00023316"/>
    </source>
</evidence>
<feature type="domain" description="Glycosyltransferase family 28 N-terminal" evidence="11">
    <location>
        <begin position="6"/>
        <end position="137"/>
    </location>
</feature>
<dbReference type="Pfam" id="PF03033">
    <property type="entry name" value="Glyco_transf_28"/>
    <property type="match status" value="1"/>
</dbReference>
<sequence length="355" mass="36569">MSEVRVMVAGGGTAGHIEPALAVADALRDRGAYVCALGSPKGLEKDIVPARGYDLDLIPPVPVPRKLNMALLRLPKGVWQAVSQAKKIMRERRVDAVIGFGGYVSAPAYLAARQLGLPFFVHESNARAGVANKLGVRLGGVGLNAVSGSGMPGDVVGIPLRKTLTSGEDPRVLAGRARARWGLSSSMKTVVVTGGSQGAASINRAIDGAVEDLVALGFQVLHAYGKNNSSPQPRKGYFPVAYIDAMAEALAVADITVCRSGAMTVAEVTQAGVPAIYVPLPHGNGEQALNARGVVNAGGAVMIDDADLSAQAIVDAVSAMADPERYEVARVAVASCCSDDAAGEIAARVLASVKR</sequence>
<keyword evidence="14" id="KW-1185">Reference proteome</keyword>
<dbReference type="GO" id="GO:0051301">
    <property type="term" value="P:cell division"/>
    <property type="evidence" value="ECO:0007669"/>
    <property type="project" value="UniProtKB-KW"/>
</dbReference>
<feature type="binding site" evidence="10">
    <location>
        <position position="287"/>
    </location>
    <ligand>
        <name>UDP-N-acetyl-alpha-D-glucosamine</name>
        <dbReference type="ChEBI" id="CHEBI:57705"/>
    </ligand>
</feature>
<evidence type="ECO:0000259" key="11">
    <source>
        <dbReference type="Pfam" id="PF03033"/>
    </source>
</evidence>
<feature type="domain" description="Glycosyl transferase family 28 C-terminal" evidence="12">
    <location>
        <begin position="189"/>
        <end position="326"/>
    </location>
</feature>
<dbReference type="EC" id="2.4.1.227" evidence="10"/>
<dbReference type="GO" id="GO:0051991">
    <property type="term" value="F:UDP-N-acetyl-D-glucosamine:N-acetylmuramoyl-L-alanyl-D-glutamyl-meso-2,6-diaminopimelyl-D-alanyl-D-alanine-diphosphoundecaprenol 4-beta-N-acetylglucosaminlytransferase activity"/>
    <property type="evidence" value="ECO:0007669"/>
    <property type="project" value="RHEA"/>
</dbReference>
<evidence type="ECO:0000313" key="14">
    <source>
        <dbReference type="Proteomes" id="UP000016943"/>
    </source>
</evidence>
<dbReference type="Gene3D" id="3.40.50.2000">
    <property type="entry name" value="Glycogen Phosphorylase B"/>
    <property type="match status" value="2"/>
</dbReference>
<dbReference type="GO" id="GO:0009252">
    <property type="term" value="P:peptidoglycan biosynthetic process"/>
    <property type="evidence" value="ECO:0007669"/>
    <property type="project" value="UniProtKB-UniRule"/>
</dbReference>
<dbReference type="HOGENOM" id="CLU_037404_1_0_11"/>
<dbReference type="KEGG" id="caz:CARG_06655"/>
<dbReference type="RefSeq" id="WP_020976613.1">
    <property type="nucleotide sequence ID" value="NC_022198.1"/>
</dbReference>
<dbReference type="PANTHER" id="PTHR21015">
    <property type="entry name" value="UDP-N-ACETYLGLUCOSAMINE--N-ACETYLMURAMYL-(PENTAPEPTIDE) PYROPHOSPHORYL-UNDECAPRENOL N-ACETYLGLUCOSAMINE TRANSFERASE 1"/>
    <property type="match status" value="1"/>
</dbReference>
<dbReference type="OrthoDB" id="9808936at2"/>
<evidence type="ECO:0000256" key="5">
    <source>
        <dbReference type="ARBA" id="ARBA00022960"/>
    </source>
</evidence>
<dbReference type="CDD" id="cd03785">
    <property type="entry name" value="GT28_MurG"/>
    <property type="match status" value="1"/>
</dbReference>
<dbReference type="InterPro" id="IPR006009">
    <property type="entry name" value="GlcNAc_MurG"/>
</dbReference>
<feature type="binding site" evidence="10">
    <location>
        <position position="243"/>
    </location>
    <ligand>
        <name>UDP-N-acetyl-alpha-D-glucosamine</name>
        <dbReference type="ChEBI" id="CHEBI:57705"/>
    </ligand>
</feature>
<evidence type="ECO:0000256" key="7">
    <source>
        <dbReference type="ARBA" id="ARBA00023136"/>
    </source>
</evidence>
<dbReference type="eggNOG" id="COG0707">
    <property type="taxonomic scope" value="Bacteria"/>
</dbReference>
<keyword evidence="8 10" id="KW-0131">Cell cycle</keyword>
<dbReference type="PATRIC" id="fig|1348662.3.peg.1307"/>
<comment type="subcellular location">
    <subcellularLocation>
        <location evidence="10">Cell membrane</location>
        <topology evidence="10">Peripheral membrane protein</topology>
        <orientation evidence="10">Cytoplasmic side</orientation>
    </subcellularLocation>
</comment>
<protein>
    <recommendedName>
        <fullName evidence="10">UDP-N-acetylglucosamine--N-acetylmuramyl-(pentapeptide) pyrophosphoryl-undecaprenol N-acetylglucosamine transferase</fullName>
        <ecNumber evidence="10">2.4.1.227</ecNumber>
    </recommendedName>
    <alternativeName>
        <fullName evidence="10">Undecaprenyl-PP-MurNAc-pentapeptide-UDPGlcNAc GlcNAc transferase</fullName>
    </alternativeName>
</protein>
<comment type="pathway">
    <text evidence="10">Cell wall biogenesis; peptidoglycan biosynthesis.</text>
</comment>
<feature type="binding site" evidence="10">
    <location>
        <begin position="13"/>
        <end position="15"/>
    </location>
    <ligand>
        <name>UDP-N-acetyl-alpha-D-glucosamine</name>
        <dbReference type="ChEBI" id="CHEBI:57705"/>
    </ligand>
</feature>
<dbReference type="GeneID" id="78250098"/>
<dbReference type="GO" id="GO:0005975">
    <property type="term" value="P:carbohydrate metabolic process"/>
    <property type="evidence" value="ECO:0007669"/>
    <property type="project" value="InterPro"/>
</dbReference>
<evidence type="ECO:0000259" key="12">
    <source>
        <dbReference type="Pfam" id="PF04101"/>
    </source>
</evidence>
<keyword evidence="6 10" id="KW-0573">Peptidoglycan synthesis</keyword>
<name>U3GVB6_9CORY</name>
<dbReference type="AlphaFoldDB" id="U3GVB6"/>
<dbReference type="SUPFAM" id="SSF53756">
    <property type="entry name" value="UDP-Glycosyltransferase/glycogen phosphorylase"/>
    <property type="match status" value="1"/>
</dbReference>
<reference evidence="13 14" key="1">
    <citation type="journal article" date="2013" name="Genome Announc.">
        <title>Whole-Genome Sequence of the Clinical Strain Corynebacterium argentoratense DSM 44202, Isolated from a Human Throat Specimen.</title>
        <authorList>
            <person name="Bomholt C."/>
            <person name="Glaub A."/>
            <person name="Gravermann K."/>
            <person name="Albersmeier A."/>
            <person name="Brinkrolf K."/>
            <person name="Ruckert C."/>
            <person name="Tauch A."/>
        </authorList>
    </citation>
    <scope>NUCLEOTIDE SEQUENCE [LARGE SCALE GENOMIC DNA]</scope>
    <source>
        <strain evidence="13">DSM 44202</strain>
    </source>
</reference>
<feature type="binding site" evidence="10">
    <location>
        <position position="196"/>
    </location>
    <ligand>
        <name>UDP-N-acetyl-alpha-D-glucosamine</name>
        <dbReference type="ChEBI" id="CHEBI:57705"/>
    </ligand>
</feature>
<evidence type="ECO:0000256" key="8">
    <source>
        <dbReference type="ARBA" id="ARBA00023306"/>
    </source>
</evidence>
<keyword evidence="7 10" id="KW-0472">Membrane</keyword>
<keyword evidence="4 10" id="KW-0808">Transferase</keyword>
<dbReference type="HAMAP" id="MF_00033">
    <property type="entry name" value="MurG"/>
    <property type="match status" value="1"/>
</dbReference>
<evidence type="ECO:0000256" key="3">
    <source>
        <dbReference type="ARBA" id="ARBA00022676"/>
    </source>
</evidence>
<keyword evidence="1 10" id="KW-1003">Cell membrane</keyword>
<evidence type="ECO:0000313" key="13">
    <source>
        <dbReference type="EMBL" id="AGU15455.1"/>
    </source>
</evidence>
<dbReference type="GO" id="GO:0071555">
    <property type="term" value="P:cell wall organization"/>
    <property type="evidence" value="ECO:0007669"/>
    <property type="project" value="UniProtKB-KW"/>
</dbReference>
<evidence type="ECO:0000256" key="1">
    <source>
        <dbReference type="ARBA" id="ARBA00022475"/>
    </source>
</evidence>
<gene>
    <name evidence="10" type="primary">murG</name>
    <name evidence="13" type="ORF">CARG_06655</name>
</gene>
<comment type="catalytic activity">
    <reaction evidence="10">
        <text>di-trans,octa-cis-undecaprenyl diphospho-N-acetyl-alpha-D-muramoyl-L-alanyl-D-glutamyl-meso-2,6-diaminopimeloyl-D-alanyl-D-alanine + UDP-N-acetyl-alpha-D-glucosamine = di-trans,octa-cis-undecaprenyl diphospho-[N-acetyl-alpha-D-glucosaminyl-(1-&gt;4)]-N-acetyl-alpha-D-muramoyl-L-alanyl-D-glutamyl-meso-2,6-diaminopimeloyl-D-alanyl-D-alanine + UDP + H(+)</text>
        <dbReference type="Rhea" id="RHEA:31227"/>
        <dbReference type="ChEBI" id="CHEBI:15378"/>
        <dbReference type="ChEBI" id="CHEBI:57705"/>
        <dbReference type="ChEBI" id="CHEBI:58223"/>
        <dbReference type="ChEBI" id="CHEBI:61387"/>
        <dbReference type="ChEBI" id="CHEBI:61388"/>
        <dbReference type="EC" id="2.4.1.227"/>
    </reaction>
</comment>
<dbReference type="GO" id="GO:0005886">
    <property type="term" value="C:plasma membrane"/>
    <property type="evidence" value="ECO:0007669"/>
    <property type="project" value="UniProtKB-SubCell"/>
</dbReference>
<evidence type="ECO:0000256" key="4">
    <source>
        <dbReference type="ARBA" id="ARBA00022679"/>
    </source>
</evidence>
<keyword evidence="5 10" id="KW-0133">Cell shape</keyword>
<dbReference type="InterPro" id="IPR007235">
    <property type="entry name" value="Glyco_trans_28_C"/>
</dbReference>
<comment type="caution">
    <text evidence="10">Lacks conserved residue(s) required for the propagation of feature annotation.</text>
</comment>
<comment type="similarity">
    <text evidence="10">Belongs to the glycosyltransferase 28 family. MurG subfamily.</text>
</comment>
<feature type="binding site" evidence="10">
    <location>
        <position position="125"/>
    </location>
    <ligand>
        <name>UDP-N-acetyl-alpha-D-glucosamine</name>
        <dbReference type="ChEBI" id="CHEBI:57705"/>
    </ligand>
</feature>
<dbReference type="EMBL" id="CP006365">
    <property type="protein sequence ID" value="AGU15455.1"/>
    <property type="molecule type" value="Genomic_DNA"/>
</dbReference>
<keyword evidence="9 10" id="KW-0961">Cell wall biogenesis/degradation</keyword>
<keyword evidence="2 10" id="KW-0132">Cell division</keyword>
<feature type="binding site" evidence="10">
    <location>
        <position position="161"/>
    </location>
    <ligand>
        <name>UDP-N-acetyl-alpha-D-glucosamine</name>
        <dbReference type="ChEBI" id="CHEBI:57705"/>
    </ligand>
</feature>
<evidence type="ECO:0000256" key="2">
    <source>
        <dbReference type="ARBA" id="ARBA00022618"/>
    </source>
</evidence>
<evidence type="ECO:0000256" key="6">
    <source>
        <dbReference type="ARBA" id="ARBA00022984"/>
    </source>
</evidence>